<dbReference type="Pfam" id="PF04404">
    <property type="entry name" value="ERF"/>
    <property type="match status" value="1"/>
</dbReference>
<dbReference type="eggNOG" id="ENOG50309QB">
    <property type="taxonomic scope" value="Bacteria"/>
</dbReference>
<gene>
    <name evidence="1" type="ordered locus">LJ_1449</name>
</gene>
<dbReference type="RefSeq" id="WP_011162204.1">
    <property type="nucleotide sequence ID" value="NC_005362.1"/>
</dbReference>
<organism evidence="1 2">
    <name type="scientific">Lactobacillus johnsonii (strain CNCM I-12250 / La1 / NCC 533)</name>
    <dbReference type="NCBI Taxonomy" id="257314"/>
    <lineage>
        <taxon>Bacteria</taxon>
        <taxon>Bacillati</taxon>
        <taxon>Bacillota</taxon>
        <taxon>Bacilli</taxon>
        <taxon>Lactobacillales</taxon>
        <taxon>Lactobacillaceae</taxon>
        <taxon>Lactobacillus</taxon>
    </lineage>
</organism>
<accession>Q65PN9</accession>
<dbReference type="EMBL" id="AE017198">
    <property type="protein sequence ID" value="AAS09217.1"/>
    <property type="molecule type" value="Genomic_DNA"/>
</dbReference>
<evidence type="ECO:0000313" key="1">
    <source>
        <dbReference type="EMBL" id="AAS09217.1"/>
    </source>
</evidence>
<proteinExistence type="predicted"/>
<reference evidence="1 2" key="1">
    <citation type="journal article" date="2004" name="Proc. Natl. Acad. Sci. U.S.A.">
        <title>The genome sequence of the probiotic intestinal bacterium Lactobacillus johnsonii NCC 533.</title>
        <authorList>
            <person name="Pridmore R.D."/>
            <person name="Berger B."/>
            <person name="Desiere F."/>
            <person name="Vilanova D."/>
            <person name="Barretto C."/>
            <person name="Pittet A.-C."/>
            <person name="Zwahlen M.-C."/>
            <person name="Rouvet M."/>
            <person name="Altermann E."/>
            <person name="Barrangou R."/>
            <person name="Mollet B."/>
            <person name="Mercenier A."/>
            <person name="Klaenhammer T."/>
            <person name="Arigoni F."/>
            <person name="Schell M.A."/>
        </authorList>
    </citation>
    <scope>NUCLEOTIDE SEQUENCE [LARGE SCALE GENOMIC DNA]</scope>
    <source>
        <strain evidence="2">CNCM I-1225 / La1 / NCC 533</strain>
    </source>
</reference>
<sequence length="261" mass="29892">MEIYGKEEDRAKWAMHYAQVKANIKQPEKTHKVTVSGKTKQGTPYSYDYNYADLNDIDAAVMDGIKKVTDKDGNVVFSYFFDIRTENNTVEVQTILVDSSGFTLKTNKVVFQNNKAWDAQATASLISYAKRYSLSGAFGIAADNDDDAQDQKTIYEPKILTKQELEDYKVYYNGIQANLYDLYQEAKDGIKDAQDWLKEPHTPQDAQAVHQIAEMFKQNHSVKQETKEKQAAIDKIRQTVKKDPFEDKKVESKDPEVDKLF</sequence>
<name>Q65PN9_LACJO</name>
<dbReference type="Proteomes" id="UP000000581">
    <property type="component" value="Chromosome"/>
</dbReference>
<dbReference type="PATRIC" id="fig|257314.6.peg.1265"/>
<evidence type="ECO:0000313" key="2">
    <source>
        <dbReference type="Proteomes" id="UP000000581"/>
    </source>
</evidence>
<dbReference type="KEGG" id="ljo:LJ_1449"/>
<protein>
    <submittedName>
        <fullName evidence="1">Lj928 prophage protein</fullName>
    </submittedName>
</protein>
<dbReference type="InterPro" id="IPR007499">
    <property type="entry name" value="ERF_bacteria_virus"/>
</dbReference>
<dbReference type="AlphaFoldDB" id="Q65PN9"/>
<dbReference type="HOGENOM" id="CLU_075526_0_0_9"/>